<dbReference type="AlphaFoldDB" id="A0A841EAT0"/>
<dbReference type="EMBL" id="JACHLY010000001">
    <property type="protein sequence ID" value="MBB6000235.1"/>
    <property type="molecule type" value="Genomic_DNA"/>
</dbReference>
<evidence type="ECO:0000313" key="2">
    <source>
        <dbReference type="Proteomes" id="UP000578077"/>
    </source>
</evidence>
<organism evidence="1 2">
    <name type="scientific">Streptomonospora salina</name>
    <dbReference type="NCBI Taxonomy" id="104205"/>
    <lineage>
        <taxon>Bacteria</taxon>
        <taxon>Bacillati</taxon>
        <taxon>Actinomycetota</taxon>
        <taxon>Actinomycetes</taxon>
        <taxon>Streptosporangiales</taxon>
        <taxon>Nocardiopsidaceae</taxon>
        <taxon>Streptomonospora</taxon>
    </lineage>
</organism>
<proteinExistence type="predicted"/>
<keyword evidence="2" id="KW-1185">Reference proteome</keyword>
<protein>
    <submittedName>
        <fullName evidence="1">Uncharacterized protein</fullName>
    </submittedName>
</protein>
<accession>A0A841EAT0</accession>
<reference evidence="1 2" key="1">
    <citation type="submission" date="2020-08" db="EMBL/GenBank/DDBJ databases">
        <title>Sequencing the genomes of 1000 actinobacteria strains.</title>
        <authorList>
            <person name="Klenk H.-P."/>
        </authorList>
    </citation>
    <scope>NUCLEOTIDE SEQUENCE [LARGE SCALE GENOMIC DNA]</scope>
    <source>
        <strain evidence="1 2">DSM 44593</strain>
    </source>
</reference>
<gene>
    <name evidence="1" type="ORF">HNR25_003986</name>
</gene>
<comment type="caution">
    <text evidence="1">The sequence shown here is derived from an EMBL/GenBank/DDBJ whole genome shotgun (WGS) entry which is preliminary data.</text>
</comment>
<name>A0A841EAT0_9ACTN</name>
<dbReference type="Proteomes" id="UP000578077">
    <property type="component" value="Unassembled WGS sequence"/>
</dbReference>
<evidence type="ECO:0000313" key="1">
    <source>
        <dbReference type="EMBL" id="MBB6000235.1"/>
    </source>
</evidence>
<dbReference type="RefSeq" id="WP_184637540.1">
    <property type="nucleotide sequence ID" value="NZ_BAABKT010000029.1"/>
</dbReference>
<sequence>MYDTPHPLARMTETQSERRGHAFLPPDEELIDIPGLFDQEETPDWLVMIHLHYFGFGIDWWVAELGQRKDAPGRWDAFGYRRIENDSAPVLTRFSLNDIEWLSVPIGPHPSDPILHLHHLAGVRSVVERDLHWSPAAAFECIPGMADKQNGATRA</sequence>